<protein>
    <submittedName>
        <fullName evidence="2">Uncharacterized protein</fullName>
    </submittedName>
</protein>
<feature type="transmembrane region" description="Helical" evidence="1">
    <location>
        <begin position="175"/>
        <end position="197"/>
    </location>
</feature>
<proteinExistence type="predicted"/>
<keyword evidence="3" id="KW-1185">Reference proteome</keyword>
<name>A0A9N8H2J4_9STRA</name>
<dbReference type="EMBL" id="CAICTM010000037">
    <property type="protein sequence ID" value="CAB9498416.1"/>
    <property type="molecule type" value="Genomic_DNA"/>
</dbReference>
<evidence type="ECO:0000313" key="2">
    <source>
        <dbReference type="EMBL" id="CAB9498416.1"/>
    </source>
</evidence>
<evidence type="ECO:0000256" key="1">
    <source>
        <dbReference type="SAM" id="Phobius"/>
    </source>
</evidence>
<organism evidence="2 3">
    <name type="scientific">Seminavis robusta</name>
    <dbReference type="NCBI Taxonomy" id="568900"/>
    <lineage>
        <taxon>Eukaryota</taxon>
        <taxon>Sar</taxon>
        <taxon>Stramenopiles</taxon>
        <taxon>Ochrophyta</taxon>
        <taxon>Bacillariophyta</taxon>
        <taxon>Bacillariophyceae</taxon>
        <taxon>Bacillariophycidae</taxon>
        <taxon>Naviculales</taxon>
        <taxon>Naviculaceae</taxon>
        <taxon>Seminavis</taxon>
    </lineage>
</organism>
<accession>A0A9N8H2J4</accession>
<reference evidence="2" key="1">
    <citation type="submission" date="2020-06" db="EMBL/GenBank/DDBJ databases">
        <authorList>
            <consortium name="Plant Systems Biology data submission"/>
        </authorList>
    </citation>
    <scope>NUCLEOTIDE SEQUENCE</scope>
    <source>
        <strain evidence="2">D6</strain>
    </source>
</reference>
<comment type="caution">
    <text evidence="2">The sequence shown here is derived from an EMBL/GenBank/DDBJ whole genome shotgun (WGS) entry which is preliminary data.</text>
</comment>
<dbReference type="Proteomes" id="UP001153069">
    <property type="component" value="Unassembled WGS sequence"/>
</dbReference>
<sequence length="545" mass="62360">MYRFNNRKDSPLIAMEETVGKKGVKQGAGCFEETAQAILPENVTLEQMKGFGGCVLWYIRFLLASILTVMGHIVSFHVSVDYRNNVFPTVEGPITKEIIRVYNMVCTVLSHVTWPILASGLAFLVEMKPFEEGLDQWFVYGVLPVYQIAATVIPMVGTVRYIFRCIFGPQHVPSLLPHCLLCIGSAFIFFLACDMILPEPRFLLGRYLCSFALPFSDCIAYYITAIWVKRQPIRKHDEVINLLFSYTCAMLLGAAWSWFVIWCQDKPSVWQTLAILLYALLHFIWKGIVTPKCTTAIAPEHFMHLNWVVDIIFTQRQLATLPFIKSGVAFGLIMLGQIVVAVNRIYPFTGRILYILRYLKNKNKEDSRIRAILEKLCPHGHVVWPILRARINQFHELSVLTQDNEAIHTRWGGDRTLWNHLDMIGVMLVSNLVRINQLLTMLAVRYSSVQDHIDDWLHVNDTIWTNSVIFTLALIGVNFVLMVFVAVYLVPKAVAKSRMDISMYKILYFVMNEEFELLFCWMVGSGAMAFGSMVNQFAENVQIRG</sequence>
<dbReference type="AlphaFoldDB" id="A0A9N8H2J4"/>
<keyword evidence="1" id="KW-0812">Transmembrane</keyword>
<gene>
    <name evidence="2" type="ORF">SEMRO_37_G023470.1</name>
</gene>
<keyword evidence="1" id="KW-1133">Transmembrane helix</keyword>
<evidence type="ECO:0000313" key="3">
    <source>
        <dbReference type="Proteomes" id="UP001153069"/>
    </source>
</evidence>
<feature type="transmembrane region" description="Helical" evidence="1">
    <location>
        <begin position="203"/>
        <end position="228"/>
    </location>
</feature>
<feature type="transmembrane region" description="Helical" evidence="1">
    <location>
        <begin position="137"/>
        <end position="163"/>
    </location>
</feature>
<keyword evidence="1" id="KW-0472">Membrane</keyword>
<feature type="transmembrane region" description="Helical" evidence="1">
    <location>
        <begin position="240"/>
        <end position="262"/>
    </location>
</feature>
<feature type="transmembrane region" description="Helical" evidence="1">
    <location>
        <begin position="57"/>
        <end position="80"/>
    </location>
</feature>
<feature type="transmembrane region" description="Helical" evidence="1">
    <location>
        <begin position="468"/>
        <end position="490"/>
    </location>
</feature>
<feature type="transmembrane region" description="Helical" evidence="1">
    <location>
        <begin position="268"/>
        <end position="285"/>
    </location>
</feature>